<dbReference type="SUPFAM" id="SSF111126">
    <property type="entry name" value="Ligand-binding domain in the NO signalling and Golgi transport"/>
    <property type="match status" value="1"/>
</dbReference>
<dbReference type="Pfam" id="PF04051">
    <property type="entry name" value="TRAPP"/>
    <property type="match status" value="1"/>
</dbReference>
<evidence type="ECO:0000256" key="5">
    <source>
        <dbReference type="ARBA" id="ARBA00022892"/>
    </source>
</evidence>
<name>A0A139AL96_GONPJ</name>
<organism evidence="8 9">
    <name type="scientific">Gonapodya prolifera (strain JEL478)</name>
    <name type="common">Monoblepharis prolifera</name>
    <dbReference type="NCBI Taxonomy" id="1344416"/>
    <lineage>
        <taxon>Eukaryota</taxon>
        <taxon>Fungi</taxon>
        <taxon>Fungi incertae sedis</taxon>
        <taxon>Chytridiomycota</taxon>
        <taxon>Chytridiomycota incertae sedis</taxon>
        <taxon>Monoblepharidomycetes</taxon>
        <taxon>Monoblepharidales</taxon>
        <taxon>Gonapodyaceae</taxon>
        <taxon>Gonapodya</taxon>
    </lineage>
</organism>
<dbReference type="STRING" id="1344416.A0A139AL96"/>
<dbReference type="GO" id="GO:1990072">
    <property type="term" value="C:TRAPPIII protein complex"/>
    <property type="evidence" value="ECO:0007669"/>
    <property type="project" value="TreeGrafter"/>
</dbReference>
<dbReference type="GO" id="GO:0006888">
    <property type="term" value="P:endoplasmic reticulum to Golgi vesicle-mediated transport"/>
    <property type="evidence" value="ECO:0007669"/>
    <property type="project" value="TreeGrafter"/>
</dbReference>
<evidence type="ECO:0000256" key="7">
    <source>
        <dbReference type="PIRNR" id="PIRNR017479"/>
    </source>
</evidence>
<dbReference type="EMBL" id="KQ965746">
    <property type="protein sequence ID" value="KXS17562.1"/>
    <property type="molecule type" value="Genomic_DNA"/>
</dbReference>
<evidence type="ECO:0000313" key="9">
    <source>
        <dbReference type="Proteomes" id="UP000070544"/>
    </source>
</evidence>
<dbReference type="InterPro" id="IPR007194">
    <property type="entry name" value="TRAPP_component"/>
</dbReference>
<dbReference type="PIRSF" id="PIRSF017479">
    <property type="entry name" value="TRAPP_I_complex_Trs31"/>
    <property type="match status" value="1"/>
</dbReference>
<comment type="similarity">
    <text evidence="2 7">Belongs to the TRAPP small subunits family. BET3 subfamily.</text>
</comment>
<protein>
    <recommendedName>
        <fullName evidence="7">Trafficking protein particle complex subunit</fullName>
    </recommendedName>
</protein>
<dbReference type="FunFam" id="3.30.1380.20:FF:000002">
    <property type="entry name" value="Trafficking protein particle complex subunit"/>
    <property type="match status" value="1"/>
</dbReference>
<proteinExistence type="inferred from homology"/>
<dbReference type="Gene3D" id="3.30.1380.20">
    <property type="entry name" value="Trafficking protein particle complex subunit 3"/>
    <property type="match status" value="1"/>
</dbReference>
<evidence type="ECO:0000256" key="4">
    <source>
        <dbReference type="ARBA" id="ARBA00022824"/>
    </source>
</evidence>
<keyword evidence="9" id="KW-1185">Reference proteome</keyword>
<dbReference type="InterPro" id="IPR016696">
    <property type="entry name" value="TRAPP-I_su5"/>
</dbReference>
<dbReference type="Proteomes" id="UP000070544">
    <property type="component" value="Unassembled WGS sequence"/>
</dbReference>
<comment type="subcellular location">
    <subcellularLocation>
        <location evidence="1">Endoplasmic reticulum</location>
    </subcellularLocation>
    <subcellularLocation>
        <location evidence="7">Golgi apparatus</location>
        <location evidence="7">cis-Golgi network</location>
    </subcellularLocation>
</comment>
<accession>A0A139AL96</accession>
<dbReference type="InterPro" id="IPR024096">
    <property type="entry name" value="NO_sig/Golgi_transp_ligand-bd"/>
</dbReference>
<sequence>MAGRLSMVNTASFENSRYALAKKIPILDRTLSKGHAEVGISAFAFLFSEMLQYSQKRVNGIQDLERKLADFGYRVGIRALELITWRDKGGKRETRVLNVLYFVHSVMWKSLFGKQADSLEKSTDNEDEYMISDNDPVVTRYISVPREYSSLNCGAFIAGIVEAVLDGSQFPARVSAHSNPMEGYPGRTTLVIKFDKSVMEREKDAEPKR</sequence>
<gene>
    <name evidence="8" type="ORF">M427DRAFT_54492</name>
</gene>
<keyword evidence="3 7" id="KW-0813">Transport</keyword>
<dbReference type="OMA" id="YMVKFDD"/>
<evidence type="ECO:0000256" key="2">
    <source>
        <dbReference type="ARBA" id="ARBA00006218"/>
    </source>
</evidence>
<reference evidence="8 9" key="1">
    <citation type="journal article" date="2015" name="Genome Biol. Evol.">
        <title>Phylogenomic analyses indicate that early fungi evolved digesting cell walls of algal ancestors of land plants.</title>
        <authorList>
            <person name="Chang Y."/>
            <person name="Wang S."/>
            <person name="Sekimoto S."/>
            <person name="Aerts A.L."/>
            <person name="Choi C."/>
            <person name="Clum A."/>
            <person name="LaButti K.M."/>
            <person name="Lindquist E.A."/>
            <person name="Yee Ngan C."/>
            <person name="Ohm R.A."/>
            <person name="Salamov A.A."/>
            <person name="Grigoriev I.V."/>
            <person name="Spatafora J.W."/>
            <person name="Berbee M.L."/>
        </authorList>
    </citation>
    <scope>NUCLEOTIDE SEQUENCE [LARGE SCALE GENOMIC DNA]</scope>
    <source>
        <strain evidence="8 9">JEL478</strain>
    </source>
</reference>
<dbReference type="OrthoDB" id="10254842at2759"/>
<comment type="subunit">
    <text evidence="7">Part of the multisubunit TRAPP (transport protein particle) complex.</text>
</comment>
<keyword evidence="4 7" id="KW-0256">Endoplasmic reticulum</keyword>
<evidence type="ECO:0000256" key="6">
    <source>
        <dbReference type="ARBA" id="ARBA00023034"/>
    </source>
</evidence>
<dbReference type="PANTHER" id="PTHR20902">
    <property type="entry name" value="41-2 PROTEIN ANTIGEN-RELATED"/>
    <property type="match status" value="1"/>
</dbReference>
<dbReference type="GO" id="GO:0005783">
    <property type="term" value="C:endoplasmic reticulum"/>
    <property type="evidence" value="ECO:0007669"/>
    <property type="project" value="UniProtKB-SubCell"/>
</dbReference>
<dbReference type="CDD" id="cd14943">
    <property type="entry name" value="TRAPPC5_Trs31"/>
    <property type="match status" value="1"/>
</dbReference>
<keyword evidence="5 7" id="KW-0931">ER-Golgi transport</keyword>
<dbReference type="PANTHER" id="PTHR20902:SF0">
    <property type="entry name" value="TRAFFICKING PROTEIN PARTICLE COMPLEX SUBUNIT 5"/>
    <property type="match status" value="1"/>
</dbReference>
<evidence type="ECO:0000256" key="1">
    <source>
        <dbReference type="ARBA" id="ARBA00004240"/>
    </source>
</evidence>
<dbReference type="AlphaFoldDB" id="A0A139AL96"/>
<dbReference type="GO" id="GO:1990071">
    <property type="term" value="C:TRAPPII protein complex"/>
    <property type="evidence" value="ECO:0007669"/>
    <property type="project" value="TreeGrafter"/>
</dbReference>
<dbReference type="GO" id="GO:1990070">
    <property type="term" value="C:TRAPPI protein complex"/>
    <property type="evidence" value="ECO:0007669"/>
    <property type="project" value="TreeGrafter"/>
</dbReference>
<keyword evidence="6 7" id="KW-0333">Golgi apparatus</keyword>
<evidence type="ECO:0000313" key="8">
    <source>
        <dbReference type="EMBL" id="KXS17562.1"/>
    </source>
</evidence>
<evidence type="ECO:0000256" key="3">
    <source>
        <dbReference type="ARBA" id="ARBA00022448"/>
    </source>
</evidence>